<dbReference type="InterPro" id="IPR056818">
    <property type="entry name" value="GlmU/GlgC-like_hexapep"/>
</dbReference>
<dbReference type="HAMAP" id="MF_00624">
    <property type="entry name" value="GlgC"/>
    <property type="match status" value="1"/>
</dbReference>
<proteinExistence type="inferred from homology"/>
<dbReference type="GO" id="GO:0005524">
    <property type="term" value="F:ATP binding"/>
    <property type="evidence" value="ECO:0007669"/>
    <property type="project" value="UniProtKB-KW"/>
</dbReference>
<dbReference type="InterPro" id="IPR005836">
    <property type="entry name" value="ADP_Glu_pyroP_CS"/>
</dbReference>
<feature type="binding site" evidence="9">
    <location>
        <position position="192"/>
    </location>
    <ligand>
        <name>alpha-D-glucose 1-phosphate</name>
        <dbReference type="ChEBI" id="CHEBI:58601"/>
    </ligand>
</feature>
<evidence type="ECO:0000256" key="1">
    <source>
        <dbReference type="ARBA" id="ARBA00010443"/>
    </source>
</evidence>
<evidence type="ECO:0000256" key="3">
    <source>
        <dbReference type="ARBA" id="ARBA00022679"/>
    </source>
</evidence>
<dbReference type="NCBIfam" id="NF002023">
    <property type="entry name" value="PRK00844.1"/>
    <property type="match status" value="1"/>
</dbReference>
<evidence type="ECO:0000256" key="8">
    <source>
        <dbReference type="ARBA" id="ARBA00023277"/>
    </source>
</evidence>
<evidence type="ECO:0000259" key="11">
    <source>
        <dbReference type="Pfam" id="PF24894"/>
    </source>
</evidence>
<evidence type="ECO:0000256" key="2">
    <source>
        <dbReference type="ARBA" id="ARBA00022600"/>
    </source>
</evidence>
<dbReference type="PANTHER" id="PTHR43523:SF2">
    <property type="entry name" value="GLUCOSE-1-PHOSPHATE ADENYLYLTRANSFERASE"/>
    <property type="match status" value="1"/>
</dbReference>
<dbReference type="NCBIfam" id="TIGR02091">
    <property type="entry name" value="glgC"/>
    <property type="match status" value="1"/>
</dbReference>
<dbReference type="PROSITE" id="PS00809">
    <property type="entry name" value="ADP_GLC_PYROPHOSPH_2"/>
    <property type="match status" value="1"/>
</dbReference>
<comment type="subunit">
    <text evidence="9">Homotetramer.</text>
</comment>
<dbReference type="Gene3D" id="2.160.10.10">
    <property type="entry name" value="Hexapeptide repeat proteins"/>
    <property type="match status" value="1"/>
</dbReference>
<name>A0A7W6RX96_9PROT</name>
<comment type="function">
    <text evidence="9">Involved in the biosynthesis of ADP-glucose, a building block required for the elongation reactions to produce glycogen. Catalyzes the reaction between ATP and alpha-D-glucose 1-phosphate (G1P) to produce pyrophosphate and ADP-Glc.</text>
</comment>
<feature type="domain" description="Nucleotidyl transferase" evidence="10">
    <location>
        <begin position="35"/>
        <end position="303"/>
    </location>
</feature>
<dbReference type="InterPro" id="IPR011831">
    <property type="entry name" value="ADP-Glc_PPase"/>
</dbReference>
<feature type="binding site" evidence="9">
    <location>
        <position position="127"/>
    </location>
    <ligand>
        <name>alpha-D-glucose 1-phosphate</name>
        <dbReference type="ChEBI" id="CHEBI:58601"/>
    </ligand>
</feature>
<keyword evidence="6 9" id="KW-0067">ATP-binding</keyword>
<keyword evidence="5 9" id="KW-0547">Nucleotide-binding</keyword>
<evidence type="ECO:0000313" key="13">
    <source>
        <dbReference type="Proteomes" id="UP000555728"/>
    </source>
</evidence>
<dbReference type="PROSITE" id="PS00808">
    <property type="entry name" value="ADP_GLC_PYROPHOSPH_1"/>
    <property type="match status" value="1"/>
</dbReference>
<organism evidence="12 13">
    <name type="scientific">Roseospira goensis</name>
    <dbReference type="NCBI Taxonomy" id="391922"/>
    <lineage>
        <taxon>Bacteria</taxon>
        <taxon>Pseudomonadati</taxon>
        <taxon>Pseudomonadota</taxon>
        <taxon>Alphaproteobacteria</taxon>
        <taxon>Rhodospirillales</taxon>
        <taxon>Rhodospirillaceae</taxon>
        <taxon>Roseospira</taxon>
    </lineage>
</organism>
<comment type="catalytic activity">
    <reaction evidence="9">
        <text>alpha-D-glucose 1-phosphate + ATP + H(+) = ADP-alpha-D-glucose + diphosphate</text>
        <dbReference type="Rhea" id="RHEA:12120"/>
        <dbReference type="ChEBI" id="CHEBI:15378"/>
        <dbReference type="ChEBI" id="CHEBI:30616"/>
        <dbReference type="ChEBI" id="CHEBI:33019"/>
        <dbReference type="ChEBI" id="CHEBI:57498"/>
        <dbReference type="ChEBI" id="CHEBI:58601"/>
        <dbReference type="EC" id="2.7.7.27"/>
    </reaction>
</comment>
<dbReference type="CDD" id="cd02508">
    <property type="entry name" value="ADP_Glucose_PP"/>
    <property type="match status" value="1"/>
</dbReference>
<protein>
    <recommendedName>
        <fullName evidence="9">Glucose-1-phosphate adenylyltransferase</fullName>
        <ecNumber evidence="9">2.7.7.27</ecNumber>
    </recommendedName>
    <alternativeName>
        <fullName evidence="9">ADP-glucose pyrophosphorylase</fullName>
        <shortName evidence="9">ADPGlc PPase</shortName>
    </alternativeName>
    <alternativeName>
        <fullName evidence="9">ADP-glucose synthase</fullName>
    </alternativeName>
</protein>
<dbReference type="EC" id="2.7.7.27" evidence="9"/>
<evidence type="ECO:0000256" key="9">
    <source>
        <dbReference type="HAMAP-Rule" id="MF_00624"/>
    </source>
</evidence>
<keyword evidence="7 9" id="KW-0320">Glycogen biosynthesis</keyword>
<dbReference type="AlphaFoldDB" id="A0A7W6RX96"/>
<dbReference type="SUPFAM" id="SSF51161">
    <property type="entry name" value="Trimeric LpxA-like enzymes"/>
    <property type="match status" value="1"/>
</dbReference>
<dbReference type="GO" id="GO:0008878">
    <property type="term" value="F:glucose-1-phosphate adenylyltransferase activity"/>
    <property type="evidence" value="ECO:0007669"/>
    <property type="project" value="UniProtKB-UniRule"/>
</dbReference>
<evidence type="ECO:0000256" key="7">
    <source>
        <dbReference type="ARBA" id="ARBA00023056"/>
    </source>
</evidence>
<dbReference type="SUPFAM" id="SSF53448">
    <property type="entry name" value="Nucleotide-diphospho-sugar transferases"/>
    <property type="match status" value="1"/>
</dbReference>
<comment type="caution">
    <text evidence="12">The sequence shown here is derived from an EMBL/GenBank/DDBJ whole genome shotgun (WGS) entry which is preliminary data.</text>
</comment>
<dbReference type="Gene3D" id="3.90.550.10">
    <property type="entry name" value="Spore Coat Polysaccharide Biosynthesis Protein SpsA, Chain A"/>
    <property type="match status" value="1"/>
</dbReference>
<dbReference type="CDD" id="cd04651">
    <property type="entry name" value="LbH_G1P_AT_C"/>
    <property type="match status" value="1"/>
</dbReference>
<gene>
    <name evidence="9" type="primary">glgC</name>
    <name evidence="12" type="ORF">GGD88_000568</name>
</gene>
<dbReference type="Proteomes" id="UP000555728">
    <property type="component" value="Unassembled WGS sequence"/>
</dbReference>
<dbReference type="InterPro" id="IPR029044">
    <property type="entry name" value="Nucleotide-diphossugar_trans"/>
</dbReference>
<comment type="similarity">
    <text evidence="1 9">Belongs to the bacterial/plant glucose-1-phosphate adenylyltransferase family.</text>
</comment>
<feature type="site" description="Could play a key role in the communication between the regulatory and the substrate sites" evidence="9">
    <location>
        <position position="126"/>
    </location>
</feature>
<dbReference type="NCBIfam" id="NF001947">
    <property type="entry name" value="PRK00725.1"/>
    <property type="match status" value="1"/>
</dbReference>
<evidence type="ECO:0000256" key="6">
    <source>
        <dbReference type="ARBA" id="ARBA00022840"/>
    </source>
</evidence>
<evidence type="ECO:0000259" key="10">
    <source>
        <dbReference type="Pfam" id="PF00483"/>
    </source>
</evidence>
<keyword evidence="2 9" id="KW-0321">Glycogen metabolism</keyword>
<keyword evidence="8 9" id="KW-0119">Carbohydrate metabolism</keyword>
<dbReference type="UniPathway" id="UPA00164"/>
<dbReference type="InterPro" id="IPR023049">
    <property type="entry name" value="GlgC_bac"/>
</dbReference>
<feature type="site" description="Could play a key role in the communication between the regulatory and the substrate sites" evidence="9">
    <location>
        <position position="87"/>
    </location>
</feature>
<dbReference type="InterPro" id="IPR011004">
    <property type="entry name" value="Trimer_LpxA-like_sf"/>
</dbReference>
<dbReference type="Pfam" id="PF00483">
    <property type="entry name" value="NTP_transferase"/>
    <property type="match status" value="1"/>
</dbReference>
<keyword evidence="4 9" id="KW-0548">Nucleotidyltransferase</keyword>
<dbReference type="InterPro" id="IPR005835">
    <property type="entry name" value="NTP_transferase_dom"/>
</dbReference>
<evidence type="ECO:0000256" key="5">
    <source>
        <dbReference type="ARBA" id="ARBA00022741"/>
    </source>
</evidence>
<feature type="binding site" evidence="9">
    <location>
        <begin position="207"/>
        <end position="208"/>
    </location>
    <ligand>
        <name>alpha-D-glucose 1-phosphate</name>
        <dbReference type="ChEBI" id="CHEBI:58601"/>
    </ligand>
</feature>
<sequence>MDDKTPGPTSRYGHAVADELAFAADVNRAMRGTLALVLAGGRGSRLRDLTDKESKPAVPFGGKYRIVDFPLSNCINSGLRRICVLTQYKAHTLIHHIQRGWGFLRSEVGEFVELWPAQQQTAAGSWYQGTADAVFQNIERIQAHGAEHILVLAGDHVYRQDYSKLMASHLRSQADVSVACIEVPRLDATAFGVVDVDDHDTITGFLEKPADPPCIPGQPDRAFASMGIYLFRADFLLKVLEEDARDPASARDFGKNILPSLLGKARMVAHRFEESCVYPPHSRDVPYWRDVGTLDAYWASNLDLVAVTPDLDLYDPAWPIWTCQVQRPGAKFVFDEPDRRGMAVDSVLAAGCIVSGGAVSHSLLFHDVRVNSYSRVKDSVLLPEVDIGRHARLTKCIVAARTQIPSGLVVGEDPEEDAKRFLVTEGGVTLITQDMLDRLDL</sequence>
<feature type="binding site" evidence="9">
    <location>
        <position position="225"/>
    </location>
    <ligand>
        <name>alpha-D-glucose 1-phosphate</name>
        <dbReference type="ChEBI" id="CHEBI:58601"/>
    </ligand>
</feature>
<dbReference type="Pfam" id="PF24894">
    <property type="entry name" value="Hexapep_GlmU"/>
    <property type="match status" value="1"/>
</dbReference>
<comment type="pathway">
    <text evidence="9">Glycan biosynthesis; glycogen biosynthesis.</text>
</comment>
<dbReference type="EMBL" id="JACIGI010000003">
    <property type="protein sequence ID" value="MBB4284857.1"/>
    <property type="molecule type" value="Genomic_DNA"/>
</dbReference>
<feature type="domain" description="Glucose-1-phosphate adenylyltransferase/Bifunctional protein GlmU-like C-terminal hexapeptide" evidence="11">
    <location>
        <begin position="328"/>
        <end position="431"/>
    </location>
</feature>
<dbReference type="PANTHER" id="PTHR43523">
    <property type="entry name" value="GLUCOSE-1-PHOSPHATE ADENYLYLTRANSFERASE-RELATED"/>
    <property type="match status" value="1"/>
</dbReference>
<accession>A0A7W6RX96</accession>
<reference evidence="12 13" key="1">
    <citation type="submission" date="2020-08" db="EMBL/GenBank/DDBJ databases">
        <title>Genome sequencing of Purple Non-Sulfur Bacteria from various extreme environments.</title>
        <authorList>
            <person name="Mayer M."/>
        </authorList>
    </citation>
    <scope>NUCLEOTIDE SEQUENCE [LARGE SCALE GENOMIC DNA]</scope>
    <source>
        <strain evidence="12 13">JA135</strain>
    </source>
</reference>
<evidence type="ECO:0000256" key="4">
    <source>
        <dbReference type="ARBA" id="ARBA00022695"/>
    </source>
</evidence>
<keyword evidence="3 9" id="KW-0808">Transferase</keyword>
<dbReference type="GO" id="GO:0005978">
    <property type="term" value="P:glycogen biosynthetic process"/>
    <property type="evidence" value="ECO:0007669"/>
    <property type="project" value="UniProtKB-UniRule"/>
</dbReference>
<evidence type="ECO:0000313" key="12">
    <source>
        <dbReference type="EMBL" id="MBB4284857.1"/>
    </source>
</evidence>
<keyword evidence="13" id="KW-1185">Reference proteome</keyword>